<comment type="caution">
    <text evidence="7">The sequence shown here is derived from an EMBL/GenBank/DDBJ whole genome shotgun (WGS) entry which is preliminary data.</text>
</comment>
<sequence length="413" mass="46265">MSTRQLCQRFRQQFKSQGYGEILLFGQPVMTPATGQRLFLAAVMAVCLVADCYPAATGLADDQSGPIAWILLVMYACACALLPLMPQWMSIGVIALTAICIPLPWTHLEDLTFGCALAFAALYYCLPTWIGLAVQVAFTAEFAIYHVFWGRGTAFVIIGIILQVASSVIGYTYRRQRLNEQNKRNAELLHQAEASIARTERDLSLARNLHDTLTNDLASISMLCGTLLLDCKDPEQRRTLRAIDDTSREAMQCAHHVIDVLRNTGESRTASMSDAWQNSLRELLDRQARHLTACGYHGAATFEHNFEQMPIRQDVYDELASFTIELFANIEHHCPNGGDFSIRYRIEHGRLVIVQTNTAGEDDRHTRSCRGLALHRRIIESMGGELTYATDEDVWMLRAAFVLSPAAVPRSRH</sequence>
<gene>
    <name evidence="7" type="ORF">DSM100238_0947</name>
</gene>
<evidence type="ECO:0000256" key="4">
    <source>
        <dbReference type="SAM" id="Coils"/>
    </source>
</evidence>
<protein>
    <submittedName>
        <fullName evidence="7">Two-component system sensor histidine kinase</fullName>
    </submittedName>
</protein>
<feature type="transmembrane region" description="Helical" evidence="5">
    <location>
        <begin position="152"/>
        <end position="173"/>
    </location>
</feature>
<dbReference type="Gene3D" id="3.30.565.10">
    <property type="entry name" value="Histidine kinase-like ATPase, C-terminal domain"/>
    <property type="match status" value="1"/>
</dbReference>
<dbReference type="InterPro" id="IPR011712">
    <property type="entry name" value="Sig_transdc_His_kin_sub3_dim/P"/>
</dbReference>
<keyword evidence="8" id="KW-1185">Reference proteome</keyword>
<keyword evidence="5" id="KW-1133">Transmembrane helix</keyword>
<feature type="transmembrane region" description="Helical" evidence="5">
    <location>
        <begin position="111"/>
        <end position="132"/>
    </location>
</feature>
<name>A0A6A2V941_9BIFI</name>
<dbReference type="PANTHER" id="PTHR24421">
    <property type="entry name" value="NITRATE/NITRITE SENSOR PROTEIN NARX-RELATED"/>
    <property type="match status" value="1"/>
</dbReference>
<keyword evidence="5" id="KW-0472">Membrane</keyword>
<reference evidence="7 8" key="1">
    <citation type="submission" date="2019-09" db="EMBL/GenBank/DDBJ databases">
        <title>Characterization of the phylogenetic diversity of two novel species belonging to the genus Bifidobacterium: Bifidobacterium cebidarum sp. nov. and Bifidobacterium leontopitheci sp. nov.</title>
        <authorList>
            <person name="Lugli G.A."/>
            <person name="Duranti S."/>
            <person name="Milani C."/>
            <person name="Turroni F."/>
            <person name="Ventura M."/>
        </authorList>
    </citation>
    <scope>NUCLEOTIDE SEQUENCE [LARGE SCALE GENOMIC DNA]</scope>
    <source>
        <strain evidence="7 8">DSM 100238</strain>
    </source>
</reference>
<keyword evidence="5" id="KW-0812">Transmembrane</keyword>
<dbReference type="GO" id="GO:0046983">
    <property type="term" value="F:protein dimerization activity"/>
    <property type="evidence" value="ECO:0007669"/>
    <property type="project" value="InterPro"/>
</dbReference>
<evidence type="ECO:0000313" key="7">
    <source>
        <dbReference type="EMBL" id="KAB8298454.1"/>
    </source>
</evidence>
<dbReference type="GO" id="GO:0000155">
    <property type="term" value="F:phosphorelay sensor kinase activity"/>
    <property type="evidence" value="ECO:0007669"/>
    <property type="project" value="InterPro"/>
</dbReference>
<feature type="domain" description="Signal transduction histidine kinase subgroup 3 dimerisation and phosphoacceptor" evidence="6">
    <location>
        <begin position="205"/>
        <end position="264"/>
    </location>
</feature>
<feature type="transmembrane region" description="Helical" evidence="5">
    <location>
        <begin position="68"/>
        <end position="99"/>
    </location>
</feature>
<evidence type="ECO:0000256" key="5">
    <source>
        <dbReference type="SAM" id="Phobius"/>
    </source>
</evidence>
<dbReference type="Pfam" id="PF07730">
    <property type="entry name" value="HisKA_3"/>
    <property type="match status" value="1"/>
</dbReference>
<keyword evidence="4" id="KW-0175">Coiled coil</keyword>
<dbReference type="Proteomes" id="UP000440041">
    <property type="component" value="Unassembled WGS sequence"/>
</dbReference>
<evidence type="ECO:0000313" key="8">
    <source>
        <dbReference type="Proteomes" id="UP000440041"/>
    </source>
</evidence>
<keyword evidence="2 7" id="KW-0418">Kinase</keyword>
<dbReference type="InterPro" id="IPR036890">
    <property type="entry name" value="HATPase_C_sf"/>
</dbReference>
<dbReference type="EMBL" id="WBSO01000005">
    <property type="protein sequence ID" value="KAB8298454.1"/>
    <property type="molecule type" value="Genomic_DNA"/>
</dbReference>
<dbReference type="GO" id="GO:0016020">
    <property type="term" value="C:membrane"/>
    <property type="evidence" value="ECO:0007669"/>
    <property type="project" value="InterPro"/>
</dbReference>
<accession>A0A6A2V941</accession>
<feature type="coiled-coil region" evidence="4">
    <location>
        <begin position="175"/>
        <end position="209"/>
    </location>
</feature>
<organism evidence="7 8">
    <name type="scientific">Bifidobacterium apri</name>
    <dbReference type="NCBI Taxonomy" id="1769423"/>
    <lineage>
        <taxon>Bacteria</taxon>
        <taxon>Bacillati</taxon>
        <taxon>Actinomycetota</taxon>
        <taxon>Actinomycetes</taxon>
        <taxon>Bifidobacteriales</taxon>
        <taxon>Bifidobacteriaceae</taxon>
        <taxon>Bifidobacterium</taxon>
    </lineage>
</organism>
<evidence type="ECO:0000256" key="3">
    <source>
        <dbReference type="ARBA" id="ARBA00023012"/>
    </source>
</evidence>
<dbReference type="AlphaFoldDB" id="A0A6A2V941"/>
<proteinExistence type="predicted"/>
<evidence type="ECO:0000259" key="6">
    <source>
        <dbReference type="Pfam" id="PF07730"/>
    </source>
</evidence>
<dbReference type="Gene3D" id="1.20.5.1930">
    <property type="match status" value="1"/>
</dbReference>
<keyword evidence="1" id="KW-0808">Transferase</keyword>
<dbReference type="InterPro" id="IPR050482">
    <property type="entry name" value="Sensor_HK_TwoCompSys"/>
</dbReference>
<evidence type="ECO:0000256" key="1">
    <source>
        <dbReference type="ARBA" id="ARBA00022679"/>
    </source>
</evidence>
<evidence type="ECO:0000256" key="2">
    <source>
        <dbReference type="ARBA" id="ARBA00022777"/>
    </source>
</evidence>
<dbReference type="RefSeq" id="WP_167511042.1">
    <property type="nucleotide sequence ID" value="NZ_JBHLXF010000003.1"/>
</dbReference>
<keyword evidence="3" id="KW-0902">Two-component regulatory system</keyword>
<feature type="transmembrane region" description="Helical" evidence="5">
    <location>
        <begin position="38"/>
        <end position="56"/>
    </location>
</feature>